<dbReference type="PANTHER" id="PTHR24264:SF15">
    <property type="entry name" value="RIKEN CDNA 2210010C04 GENE"/>
    <property type="match status" value="1"/>
</dbReference>
<dbReference type="EMBL" id="FZQP02000260">
    <property type="protein sequence ID" value="VVC88239.1"/>
    <property type="molecule type" value="Genomic_DNA"/>
</dbReference>
<keyword evidence="2" id="KW-0964">Secreted</keyword>
<evidence type="ECO:0000259" key="8">
    <source>
        <dbReference type="PROSITE" id="PS50240"/>
    </source>
</evidence>
<evidence type="ECO:0000313" key="9">
    <source>
        <dbReference type="EMBL" id="VVC88239.1"/>
    </source>
</evidence>
<keyword evidence="5" id="KW-0720">Serine protease</keyword>
<dbReference type="GO" id="GO:0005615">
    <property type="term" value="C:extracellular space"/>
    <property type="evidence" value="ECO:0007669"/>
    <property type="project" value="TreeGrafter"/>
</dbReference>
<evidence type="ECO:0000256" key="2">
    <source>
        <dbReference type="ARBA" id="ARBA00022525"/>
    </source>
</evidence>
<dbReference type="Gene3D" id="2.40.10.10">
    <property type="entry name" value="Trypsin-like serine proteases"/>
    <property type="match status" value="1"/>
</dbReference>
<keyword evidence="4" id="KW-0378">Hydrolase</keyword>
<dbReference type="SMART" id="SM00020">
    <property type="entry name" value="Tryp_SPc"/>
    <property type="match status" value="1"/>
</dbReference>
<evidence type="ECO:0000256" key="1">
    <source>
        <dbReference type="ARBA" id="ARBA00004613"/>
    </source>
</evidence>
<dbReference type="InterPro" id="IPR001254">
    <property type="entry name" value="Trypsin_dom"/>
</dbReference>
<dbReference type="FunFam" id="2.40.10.10:FF:000002">
    <property type="entry name" value="Transmembrane protease serine"/>
    <property type="match status" value="1"/>
</dbReference>
<evidence type="ECO:0000256" key="5">
    <source>
        <dbReference type="ARBA" id="ARBA00022825"/>
    </source>
</evidence>
<proteinExistence type="inferred from homology"/>
<evidence type="ECO:0000256" key="3">
    <source>
        <dbReference type="ARBA" id="ARBA00022670"/>
    </source>
</evidence>
<sequence>MSFTNDIGLLVLQKDISFTGGPSASHLQVLQLPVVTNDECKQAYVKYQKQVIDERVLCAGFKKGGKDACQGDSGGPLMQPVWNPKTYKTYFFQIGVVSFGRKCAEAGFPGVYTRVTHFIPWLQQQLLGPQ</sequence>
<keyword evidence="6" id="KW-1015">Disulfide bond</keyword>
<dbReference type="InterPro" id="IPR043504">
    <property type="entry name" value="Peptidase_S1_PA_chymotrypsin"/>
</dbReference>
<dbReference type="InterPro" id="IPR033116">
    <property type="entry name" value="TRYPSIN_SER"/>
</dbReference>
<dbReference type="PROSITE" id="PS50240">
    <property type="entry name" value="TRYPSIN_DOM"/>
    <property type="match status" value="1"/>
</dbReference>
<gene>
    <name evidence="9" type="ORF">LSINAPIS_LOCUS1659</name>
</gene>
<protein>
    <recommendedName>
        <fullName evidence="8">Peptidase S1 domain-containing protein</fullName>
    </recommendedName>
</protein>
<dbReference type="PROSITE" id="PS00135">
    <property type="entry name" value="TRYPSIN_SER"/>
    <property type="match status" value="1"/>
</dbReference>
<keyword evidence="10" id="KW-1185">Reference proteome</keyword>
<dbReference type="GO" id="GO:0004252">
    <property type="term" value="F:serine-type endopeptidase activity"/>
    <property type="evidence" value="ECO:0007669"/>
    <property type="project" value="InterPro"/>
</dbReference>
<evidence type="ECO:0000256" key="4">
    <source>
        <dbReference type="ARBA" id="ARBA00022801"/>
    </source>
</evidence>
<comment type="subcellular location">
    <subcellularLocation>
        <location evidence="1">Secreted</location>
    </subcellularLocation>
</comment>
<comment type="similarity">
    <text evidence="7">Belongs to the peptidase S1 family. CLIP subfamily.</text>
</comment>
<organism evidence="9 10">
    <name type="scientific">Leptidea sinapis</name>
    <dbReference type="NCBI Taxonomy" id="189913"/>
    <lineage>
        <taxon>Eukaryota</taxon>
        <taxon>Metazoa</taxon>
        <taxon>Ecdysozoa</taxon>
        <taxon>Arthropoda</taxon>
        <taxon>Hexapoda</taxon>
        <taxon>Insecta</taxon>
        <taxon>Pterygota</taxon>
        <taxon>Neoptera</taxon>
        <taxon>Endopterygota</taxon>
        <taxon>Lepidoptera</taxon>
        <taxon>Glossata</taxon>
        <taxon>Ditrysia</taxon>
        <taxon>Papilionoidea</taxon>
        <taxon>Pieridae</taxon>
        <taxon>Dismorphiinae</taxon>
        <taxon>Leptidea</taxon>
    </lineage>
</organism>
<accession>A0A5E4PT44</accession>
<keyword evidence="3" id="KW-0645">Protease</keyword>
<dbReference type="Pfam" id="PF00089">
    <property type="entry name" value="Trypsin"/>
    <property type="match status" value="1"/>
</dbReference>
<reference evidence="9 10" key="1">
    <citation type="submission" date="2017-07" db="EMBL/GenBank/DDBJ databases">
        <authorList>
            <person name="Talla V."/>
            <person name="Backstrom N."/>
        </authorList>
    </citation>
    <scope>NUCLEOTIDE SEQUENCE [LARGE SCALE GENOMIC DNA]</scope>
</reference>
<dbReference type="InterPro" id="IPR050127">
    <property type="entry name" value="Serine_Proteases_S1"/>
</dbReference>
<dbReference type="AlphaFoldDB" id="A0A5E4PT44"/>
<dbReference type="PANTHER" id="PTHR24264">
    <property type="entry name" value="TRYPSIN-RELATED"/>
    <property type="match status" value="1"/>
</dbReference>
<feature type="domain" description="Peptidase S1" evidence="8">
    <location>
        <begin position="1"/>
        <end position="127"/>
    </location>
</feature>
<name>A0A5E4PT44_9NEOP</name>
<dbReference type="InterPro" id="IPR009003">
    <property type="entry name" value="Peptidase_S1_PA"/>
</dbReference>
<evidence type="ECO:0000256" key="6">
    <source>
        <dbReference type="ARBA" id="ARBA00023157"/>
    </source>
</evidence>
<dbReference type="CDD" id="cd00190">
    <property type="entry name" value="Tryp_SPc"/>
    <property type="match status" value="1"/>
</dbReference>
<dbReference type="SUPFAM" id="SSF50494">
    <property type="entry name" value="Trypsin-like serine proteases"/>
    <property type="match status" value="1"/>
</dbReference>
<evidence type="ECO:0000313" key="10">
    <source>
        <dbReference type="Proteomes" id="UP000324832"/>
    </source>
</evidence>
<dbReference type="Proteomes" id="UP000324832">
    <property type="component" value="Unassembled WGS sequence"/>
</dbReference>
<evidence type="ECO:0000256" key="7">
    <source>
        <dbReference type="ARBA" id="ARBA00024195"/>
    </source>
</evidence>
<dbReference type="GO" id="GO:0006508">
    <property type="term" value="P:proteolysis"/>
    <property type="evidence" value="ECO:0007669"/>
    <property type="project" value="UniProtKB-KW"/>
</dbReference>